<dbReference type="SUPFAM" id="SSF46565">
    <property type="entry name" value="Chaperone J-domain"/>
    <property type="match status" value="1"/>
</dbReference>
<feature type="domain" description="J" evidence="2">
    <location>
        <begin position="196"/>
        <end position="257"/>
    </location>
</feature>
<proteinExistence type="predicted"/>
<dbReference type="PANTHER" id="PTHR45376">
    <property type="entry name" value="CHAPERONE DNAJ-DOMAIN SUPERFAMILY PROTEIN-RELATED"/>
    <property type="match status" value="1"/>
</dbReference>
<sequence length="257" mass="29112">MQVPKWRNVLIVKNNLIPALSQSNLNTSSVASIHSTATSCDRSKNKGKTDHVRFAVRQKRADTKKALKHLLFSNGASPPRRQEERLWNFGAEDRFTADKKRHSNSSSQRTNRRGHSVRMKRKFRRDTSGEDSDDPESIFQAKFGNKWYTWSFHQGFASQRSNTESTHWTLKRSQECGNGSEPKSDGESPIVVGSFSDRRTLGLPLSCPLEIEEVKNAFRESALKWHPDRHQGDSQATAAEKFKLCVSAYKSLCSALS</sequence>
<organism evidence="3 4">
    <name type="scientific">Linum trigynum</name>
    <dbReference type="NCBI Taxonomy" id="586398"/>
    <lineage>
        <taxon>Eukaryota</taxon>
        <taxon>Viridiplantae</taxon>
        <taxon>Streptophyta</taxon>
        <taxon>Embryophyta</taxon>
        <taxon>Tracheophyta</taxon>
        <taxon>Spermatophyta</taxon>
        <taxon>Magnoliopsida</taxon>
        <taxon>eudicotyledons</taxon>
        <taxon>Gunneridae</taxon>
        <taxon>Pentapetalae</taxon>
        <taxon>rosids</taxon>
        <taxon>fabids</taxon>
        <taxon>Malpighiales</taxon>
        <taxon>Linaceae</taxon>
        <taxon>Linum</taxon>
    </lineage>
</organism>
<feature type="region of interest" description="Disordered" evidence="1">
    <location>
        <begin position="173"/>
        <end position="192"/>
    </location>
</feature>
<evidence type="ECO:0000256" key="1">
    <source>
        <dbReference type="SAM" id="MobiDB-lite"/>
    </source>
</evidence>
<dbReference type="CDD" id="cd06257">
    <property type="entry name" value="DnaJ"/>
    <property type="match status" value="1"/>
</dbReference>
<feature type="region of interest" description="Disordered" evidence="1">
    <location>
        <begin position="95"/>
        <end position="136"/>
    </location>
</feature>
<evidence type="ECO:0000259" key="2">
    <source>
        <dbReference type="PROSITE" id="PS50076"/>
    </source>
</evidence>
<feature type="compositionally biased region" description="Basic residues" evidence="1">
    <location>
        <begin position="110"/>
        <end position="124"/>
    </location>
</feature>
<dbReference type="Gene3D" id="1.10.287.110">
    <property type="entry name" value="DnaJ domain"/>
    <property type="match status" value="1"/>
</dbReference>
<dbReference type="AlphaFoldDB" id="A0AAV2E2I7"/>
<dbReference type="InterPro" id="IPR036869">
    <property type="entry name" value="J_dom_sf"/>
</dbReference>
<keyword evidence="4" id="KW-1185">Reference proteome</keyword>
<protein>
    <recommendedName>
        <fullName evidence="2">J domain-containing protein</fullName>
    </recommendedName>
</protein>
<dbReference type="Proteomes" id="UP001497516">
    <property type="component" value="Chromosome 4"/>
</dbReference>
<name>A0AAV2E2I7_9ROSI</name>
<accession>A0AAV2E2I7</accession>
<dbReference type="Pfam" id="PF00226">
    <property type="entry name" value="DnaJ"/>
    <property type="match status" value="1"/>
</dbReference>
<dbReference type="EMBL" id="OZ034817">
    <property type="protein sequence ID" value="CAL1379868.1"/>
    <property type="molecule type" value="Genomic_DNA"/>
</dbReference>
<dbReference type="SMART" id="SM00271">
    <property type="entry name" value="DnaJ"/>
    <property type="match status" value="1"/>
</dbReference>
<evidence type="ECO:0000313" key="3">
    <source>
        <dbReference type="EMBL" id="CAL1379868.1"/>
    </source>
</evidence>
<dbReference type="InterPro" id="IPR001623">
    <property type="entry name" value="DnaJ_domain"/>
</dbReference>
<gene>
    <name evidence="3" type="ORF">LTRI10_LOCUS21358</name>
</gene>
<evidence type="ECO:0000313" key="4">
    <source>
        <dbReference type="Proteomes" id="UP001497516"/>
    </source>
</evidence>
<reference evidence="3 4" key="1">
    <citation type="submission" date="2024-04" db="EMBL/GenBank/DDBJ databases">
        <authorList>
            <person name="Fracassetti M."/>
        </authorList>
    </citation>
    <scope>NUCLEOTIDE SEQUENCE [LARGE SCALE GENOMIC DNA]</scope>
</reference>
<dbReference type="PROSITE" id="PS50076">
    <property type="entry name" value="DNAJ_2"/>
    <property type="match status" value="1"/>
</dbReference>
<dbReference type="PANTHER" id="PTHR45376:SF5">
    <property type="entry name" value="CHAPERONE DNAJ-DOMAIN SUPERFAMILY PROTEIN"/>
    <property type="match status" value="1"/>
</dbReference>